<evidence type="ECO:0000256" key="5">
    <source>
        <dbReference type="PROSITE-ProRule" id="PRU01240"/>
    </source>
</evidence>
<feature type="region of interest" description="Disordered" evidence="7">
    <location>
        <begin position="198"/>
        <end position="226"/>
    </location>
</feature>
<dbReference type="RefSeq" id="WP_057941193.1">
    <property type="nucleotide sequence ID" value="NZ_CP011131.1"/>
</dbReference>
<dbReference type="SUPFAM" id="SSF52743">
    <property type="entry name" value="Subtilisin-like"/>
    <property type="match status" value="1"/>
</dbReference>
<sequence>MAQQSKYFRPHLLAAATVCVIVTAPAFAADRVNLTSLDPQQPVAGFIVAYKSGTPKGVDLQRQLSTAVGTLGQKGLTIKHVRAVSTGGELIEVNRPLDVVEATTLMQQIAADPDVEYIEPNSMFYPALTPNDPSYPSQFGLGGTWGIRANTAWDNTYQGQGKIIAVIDTGITSHPDLAQNLTSPTGYDFISNAAAARDSNGRDANPADQGDWTTAGQCGAGRPATNSSWHGTHVTGIAAAVTNNAVGVAGTAFKAKVLSARVLGACGGTLVDIADAITWASGGTVSGVPAVGVNKATVINMSLGGGGACSSTFQTAINGAVARGVTVVVAAGNSNANASGFQPASCANVITVGATTSAGVRASFSNWGPLVDVAAPGQSILSTLNSGTTVPGAASYASYSGTSMASPFVAGVVALMQSKPGVDRTPAQAEAIIKAVANITPFPVVQSPAIGSGIVNADKATDATP</sequence>
<evidence type="ECO:0000256" key="4">
    <source>
        <dbReference type="ARBA" id="ARBA00022825"/>
    </source>
</evidence>
<feature type="signal peptide" evidence="8">
    <location>
        <begin position="1"/>
        <end position="28"/>
    </location>
</feature>
<feature type="active site" description="Charge relay system" evidence="5">
    <location>
        <position position="168"/>
    </location>
</feature>
<protein>
    <submittedName>
        <fullName evidence="10">S8 family peptidase</fullName>
    </submittedName>
</protein>
<evidence type="ECO:0000256" key="7">
    <source>
        <dbReference type="SAM" id="MobiDB-lite"/>
    </source>
</evidence>
<dbReference type="PROSITE" id="PS00137">
    <property type="entry name" value="SUBTILASE_HIS"/>
    <property type="match status" value="1"/>
</dbReference>
<dbReference type="InterPro" id="IPR036852">
    <property type="entry name" value="Peptidase_S8/S53_dom_sf"/>
</dbReference>
<evidence type="ECO:0000256" key="8">
    <source>
        <dbReference type="SAM" id="SignalP"/>
    </source>
</evidence>
<dbReference type="InterPro" id="IPR000209">
    <property type="entry name" value="Peptidase_S8/S53_dom"/>
</dbReference>
<dbReference type="InterPro" id="IPR023827">
    <property type="entry name" value="Peptidase_S8_Asp-AS"/>
</dbReference>
<feature type="active site" description="Charge relay system" evidence="5">
    <location>
        <position position="403"/>
    </location>
</feature>
<evidence type="ECO:0000256" key="2">
    <source>
        <dbReference type="ARBA" id="ARBA00022670"/>
    </source>
</evidence>
<dbReference type="InterPro" id="IPR023828">
    <property type="entry name" value="Peptidase_S8_Ser-AS"/>
</dbReference>
<keyword evidence="3 5" id="KW-0378">Hydrolase</keyword>
<dbReference type="PROSITE" id="PS00138">
    <property type="entry name" value="SUBTILASE_SER"/>
    <property type="match status" value="1"/>
</dbReference>
<dbReference type="Pfam" id="PF00082">
    <property type="entry name" value="Peptidase_S8"/>
    <property type="match status" value="1"/>
</dbReference>
<evidence type="ECO:0000256" key="3">
    <source>
        <dbReference type="ARBA" id="ARBA00022801"/>
    </source>
</evidence>
<feature type="active site" description="Charge relay system" evidence="5">
    <location>
        <position position="230"/>
    </location>
</feature>
<name>A0ABY3XBA7_9GAMM</name>
<keyword evidence="4 5" id="KW-0720">Serine protease</keyword>
<proteinExistence type="inferred from homology"/>
<evidence type="ECO:0000313" key="10">
    <source>
        <dbReference type="EMBL" id="UNP29878.1"/>
    </source>
</evidence>
<evidence type="ECO:0000256" key="6">
    <source>
        <dbReference type="RuleBase" id="RU003355"/>
    </source>
</evidence>
<dbReference type="PANTHER" id="PTHR43806">
    <property type="entry name" value="PEPTIDASE S8"/>
    <property type="match status" value="1"/>
</dbReference>
<dbReference type="PROSITE" id="PS00136">
    <property type="entry name" value="SUBTILASE_ASP"/>
    <property type="match status" value="1"/>
</dbReference>
<reference evidence="10 11" key="1">
    <citation type="submission" date="2022-03" db="EMBL/GenBank/DDBJ databases">
        <title>Complete genome sequence of Lysobacter capsici VKM B-2533 and Lysobacter gummosus 10.1.1, promising sources of lytic agents.</title>
        <authorList>
            <person name="Tarlachkov S.V."/>
            <person name="Kudryakova I.V."/>
            <person name="Afoshin A.S."/>
            <person name="Leontyevskaya E.A."/>
            <person name="Leontyevskaya N.V."/>
        </authorList>
    </citation>
    <scope>NUCLEOTIDE SEQUENCE [LARGE SCALE GENOMIC DNA]</scope>
    <source>
        <strain evidence="10 11">10.1.1</strain>
    </source>
</reference>
<dbReference type="Proteomes" id="UP000829194">
    <property type="component" value="Chromosome"/>
</dbReference>
<dbReference type="InterPro" id="IPR015500">
    <property type="entry name" value="Peptidase_S8_subtilisin-rel"/>
</dbReference>
<feature type="domain" description="Peptidase S8/S53" evidence="9">
    <location>
        <begin position="159"/>
        <end position="437"/>
    </location>
</feature>
<evidence type="ECO:0000313" key="11">
    <source>
        <dbReference type="Proteomes" id="UP000829194"/>
    </source>
</evidence>
<dbReference type="PROSITE" id="PS51892">
    <property type="entry name" value="SUBTILASE"/>
    <property type="match status" value="1"/>
</dbReference>
<evidence type="ECO:0000259" key="9">
    <source>
        <dbReference type="Pfam" id="PF00082"/>
    </source>
</evidence>
<dbReference type="InterPro" id="IPR022398">
    <property type="entry name" value="Peptidase_S8_His-AS"/>
</dbReference>
<evidence type="ECO:0000256" key="1">
    <source>
        <dbReference type="ARBA" id="ARBA00011073"/>
    </source>
</evidence>
<comment type="similarity">
    <text evidence="1 5 6">Belongs to the peptidase S8 family.</text>
</comment>
<dbReference type="EMBL" id="CP093547">
    <property type="protein sequence ID" value="UNP29878.1"/>
    <property type="molecule type" value="Genomic_DNA"/>
</dbReference>
<dbReference type="InterPro" id="IPR034176">
    <property type="entry name" value="Peptidases_S8_13"/>
</dbReference>
<organism evidence="10 11">
    <name type="scientific">Lysobacter gummosus</name>
    <dbReference type="NCBI Taxonomy" id="262324"/>
    <lineage>
        <taxon>Bacteria</taxon>
        <taxon>Pseudomonadati</taxon>
        <taxon>Pseudomonadota</taxon>
        <taxon>Gammaproteobacteria</taxon>
        <taxon>Lysobacterales</taxon>
        <taxon>Lysobacteraceae</taxon>
        <taxon>Lysobacter</taxon>
    </lineage>
</organism>
<keyword evidence="11" id="KW-1185">Reference proteome</keyword>
<dbReference type="Gene3D" id="3.40.50.200">
    <property type="entry name" value="Peptidase S8/S53 domain"/>
    <property type="match status" value="1"/>
</dbReference>
<dbReference type="PANTHER" id="PTHR43806:SF11">
    <property type="entry name" value="CEREVISIN-RELATED"/>
    <property type="match status" value="1"/>
</dbReference>
<keyword evidence="2 5" id="KW-0645">Protease</keyword>
<gene>
    <name evidence="10" type="ORF">MOV92_00900</name>
</gene>
<keyword evidence="8" id="KW-0732">Signal</keyword>
<accession>A0ABY3XBA7</accession>
<dbReference type="InterPro" id="IPR050131">
    <property type="entry name" value="Peptidase_S8_subtilisin-like"/>
</dbReference>
<dbReference type="PRINTS" id="PR00723">
    <property type="entry name" value="SUBTILISIN"/>
</dbReference>
<dbReference type="CDD" id="cd07496">
    <property type="entry name" value="Peptidases_S8_13"/>
    <property type="match status" value="1"/>
</dbReference>
<feature type="chain" id="PRO_5045464463" evidence="8">
    <location>
        <begin position="29"/>
        <end position="465"/>
    </location>
</feature>